<sequence>MSGVLNRWKVAVQAAAFDVGTSVSGVMSTAVLGEEYEKNYEFPRDSTASGGHELLWKIYPAVSKKTGAEVSLFIFDKRELDKVHNKERILDVLRHDMKTLRVLRHPQILKMEEVFEESRKTLSFVTERVTCSLANACKNFTNVLNVTPEVLEIGLSEFEIACGLMHIGESLSFLHREGRRVHLGLSPAAIFITPKGEWKLGGMGFCRIVEPGQTSRSEYYGAGIEPLKKGEKFISYEPALEYCAPELVTEPRTFDSHADIFSLGLLVLELFSPLKADGSHEPVLGFLEGKVMTHGYKTQSLHPITFNSNVPVTLHNTIRTLLQLQPSSRIEARAFLSSPFFDSGLVKTLRTLQTLVEQDPASQAKFLLALPEVLSGFSPKVLRDLVLPGLQSVVINPAIAPFVITPLLKIVSMVDKSTFTRHIGPMMVPLLQISEPVQCMLMFVENLEALIPKAEDGYIRDHIVPMLCRALDSSVPEILDKVLNKIVDQASLFEYRILKQIILPRVIRLILEPPQLSVRVNALLWLAKSFHVFDKDLLIESVLPCLTECLVKDKTPAVCMCTLGCYDNLGKHLGPEYMAKLILPAVSPLLWEKNLNGAQFDMVCERVNAMLKEIISEREKSLMAEGGLQTQSVQTSGFSETVRAVEKKKEESSGMAAVNSMLKEEYIPKKEPEKATSPPQTYSDRPPNYSDQRSSERNSDRSHSSQDPFILGGSSSRAPAKDSPQKESYAARRRAKKNTRRESSEAATSDLLEIAAPAPSSNSSNYGVQSATTSLAATSITSSDMFVGLQTASSTSSYGQTTTPNYSQPTSSYGQPSSSNYSQNSFNTPPPMGNMYGNNAGYGQNTAVSAFNGAPLLPAPPAANSYNASGYGGQFQAAPPQPNYAQQQGYGINNYASLPYSNAPPQQQQLYSSYTGHQQQSDENKFSAFDGL</sequence>
<dbReference type="GO" id="GO:0005524">
    <property type="term" value="F:ATP binding"/>
    <property type="evidence" value="ECO:0007669"/>
    <property type="project" value="InterPro"/>
</dbReference>
<dbReference type="PANTHER" id="PTHR12984">
    <property type="entry name" value="SCY1-RELATED S/T PROTEIN KINASE-LIKE"/>
    <property type="match status" value="1"/>
</dbReference>
<name>A0A1W0A8B9_9STRA</name>
<feature type="compositionally biased region" description="Basic and acidic residues" evidence="1">
    <location>
        <begin position="662"/>
        <end position="674"/>
    </location>
</feature>
<dbReference type="STRING" id="74557.A0A1W0A8B9"/>
<evidence type="ECO:0000259" key="2">
    <source>
        <dbReference type="PROSITE" id="PS50011"/>
    </source>
</evidence>
<dbReference type="SMART" id="SM00220">
    <property type="entry name" value="S_TKc"/>
    <property type="match status" value="1"/>
</dbReference>
<feature type="compositionally biased region" description="Low complexity" evidence="1">
    <location>
        <begin position="806"/>
        <end position="838"/>
    </location>
</feature>
<dbReference type="InterPro" id="IPR011989">
    <property type="entry name" value="ARM-like"/>
</dbReference>
<dbReference type="InterPro" id="IPR016024">
    <property type="entry name" value="ARM-type_fold"/>
</dbReference>
<evidence type="ECO:0000313" key="3">
    <source>
        <dbReference type="EMBL" id="OQS06542.1"/>
    </source>
</evidence>
<dbReference type="InterPro" id="IPR000719">
    <property type="entry name" value="Prot_kinase_dom"/>
</dbReference>
<keyword evidence="4" id="KW-1185">Reference proteome</keyword>
<protein>
    <submittedName>
        <fullName evidence="3">Kinase</fullName>
    </submittedName>
</protein>
<dbReference type="Gene3D" id="1.25.10.10">
    <property type="entry name" value="Leucine-rich Repeat Variant"/>
    <property type="match status" value="1"/>
</dbReference>
<dbReference type="Gene3D" id="1.10.510.10">
    <property type="entry name" value="Transferase(Phosphotransferase) domain 1"/>
    <property type="match status" value="1"/>
</dbReference>
<feature type="region of interest" description="Disordered" evidence="1">
    <location>
        <begin position="794"/>
        <end position="838"/>
    </location>
</feature>
<reference evidence="3 4" key="1">
    <citation type="journal article" date="2014" name="Genome Biol. Evol.">
        <title>The secreted proteins of Achlya hypogyna and Thraustotheca clavata identify the ancestral oomycete secretome and reveal gene acquisitions by horizontal gene transfer.</title>
        <authorList>
            <person name="Misner I."/>
            <person name="Blouin N."/>
            <person name="Leonard G."/>
            <person name="Richards T.A."/>
            <person name="Lane C.E."/>
        </authorList>
    </citation>
    <scope>NUCLEOTIDE SEQUENCE [LARGE SCALE GENOMIC DNA]</scope>
    <source>
        <strain evidence="3 4">ATCC 34112</strain>
    </source>
</reference>
<dbReference type="PROSITE" id="PS50011">
    <property type="entry name" value="PROTEIN_KINASE_DOM"/>
    <property type="match status" value="1"/>
</dbReference>
<dbReference type="Gene3D" id="3.30.200.20">
    <property type="entry name" value="Phosphorylase Kinase, domain 1"/>
    <property type="match status" value="1"/>
</dbReference>
<proteinExistence type="predicted"/>
<feature type="compositionally biased region" description="Polar residues" evidence="1">
    <location>
        <begin position="794"/>
        <end position="805"/>
    </location>
</feature>
<keyword evidence="3" id="KW-0808">Transferase</keyword>
<dbReference type="SUPFAM" id="SSF56112">
    <property type="entry name" value="Protein kinase-like (PK-like)"/>
    <property type="match status" value="1"/>
</dbReference>
<accession>A0A1W0A8B9</accession>
<dbReference type="AlphaFoldDB" id="A0A1W0A8B9"/>
<comment type="caution">
    <text evidence="3">The sequence shown here is derived from an EMBL/GenBank/DDBJ whole genome shotgun (WGS) entry which is preliminary data.</text>
</comment>
<keyword evidence="3" id="KW-0418">Kinase</keyword>
<dbReference type="GO" id="GO:0004672">
    <property type="term" value="F:protein kinase activity"/>
    <property type="evidence" value="ECO:0007669"/>
    <property type="project" value="InterPro"/>
</dbReference>
<feature type="domain" description="Protein kinase" evidence="2">
    <location>
        <begin position="44"/>
        <end position="341"/>
    </location>
</feature>
<dbReference type="InterPro" id="IPR011009">
    <property type="entry name" value="Kinase-like_dom_sf"/>
</dbReference>
<dbReference type="Proteomes" id="UP000243217">
    <property type="component" value="Unassembled WGS sequence"/>
</dbReference>
<dbReference type="EMBL" id="JNBS01000331">
    <property type="protein sequence ID" value="OQS06542.1"/>
    <property type="molecule type" value="Genomic_DNA"/>
</dbReference>
<feature type="region of interest" description="Disordered" evidence="1">
    <location>
        <begin position="644"/>
        <end position="749"/>
    </location>
</feature>
<dbReference type="CDD" id="cd14011">
    <property type="entry name" value="PK_SCY1_like"/>
    <property type="match status" value="1"/>
</dbReference>
<organism evidence="3 4">
    <name type="scientific">Thraustotheca clavata</name>
    <dbReference type="NCBI Taxonomy" id="74557"/>
    <lineage>
        <taxon>Eukaryota</taxon>
        <taxon>Sar</taxon>
        <taxon>Stramenopiles</taxon>
        <taxon>Oomycota</taxon>
        <taxon>Saprolegniomycetes</taxon>
        <taxon>Saprolegniales</taxon>
        <taxon>Achlyaceae</taxon>
        <taxon>Thraustotheca</taxon>
    </lineage>
</organism>
<evidence type="ECO:0000313" key="4">
    <source>
        <dbReference type="Proteomes" id="UP000243217"/>
    </source>
</evidence>
<gene>
    <name evidence="3" type="ORF">THRCLA_01405</name>
</gene>
<dbReference type="PANTHER" id="PTHR12984:SF6">
    <property type="entry name" value="SCY1-LIKE PROTEIN 2"/>
    <property type="match status" value="1"/>
</dbReference>
<evidence type="ECO:0000256" key="1">
    <source>
        <dbReference type="SAM" id="MobiDB-lite"/>
    </source>
</evidence>
<feature type="region of interest" description="Disordered" evidence="1">
    <location>
        <begin position="896"/>
        <end position="932"/>
    </location>
</feature>
<dbReference type="SUPFAM" id="SSF48371">
    <property type="entry name" value="ARM repeat"/>
    <property type="match status" value="1"/>
</dbReference>
<dbReference type="InterPro" id="IPR051177">
    <property type="entry name" value="CIK-Related_Protein"/>
</dbReference>
<dbReference type="Pfam" id="PF00069">
    <property type="entry name" value="Pkinase"/>
    <property type="match status" value="1"/>
</dbReference>
<dbReference type="OrthoDB" id="79687at2759"/>
<feature type="compositionally biased region" description="Basic and acidic residues" evidence="1">
    <location>
        <begin position="693"/>
        <end position="704"/>
    </location>
</feature>
<feature type="compositionally biased region" description="Polar residues" evidence="1">
    <location>
        <begin position="896"/>
        <end position="919"/>
    </location>
</feature>